<dbReference type="AlphaFoldDB" id="A0A239K0Q8"/>
<feature type="region of interest" description="Disordered" evidence="1">
    <location>
        <begin position="1"/>
        <end position="22"/>
    </location>
</feature>
<reference evidence="3 4" key="1">
    <citation type="submission" date="2017-06" db="EMBL/GenBank/DDBJ databases">
        <authorList>
            <person name="Kim H.J."/>
            <person name="Triplett B.A."/>
        </authorList>
    </citation>
    <scope>NUCLEOTIDE SEQUENCE [LARGE SCALE GENOMIC DNA]</scope>
    <source>
        <strain evidence="3 4">DSM 44715</strain>
    </source>
</reference>
<keyword evidence="4" id="KW-1185">Reference proteome</keyword>
<feature type="domain" description="DUF397" evidence="2">
    <location>
        <begin position="11"/>
        <end position="61"/>
    </location>
</feature>
<evidence type="ECO:0000313" key="3">
    <source>
        <dbReference type="EMBL" id="SNT11292.1"/>
    </source>
</evidence>
<gene>
    <name evidence="3" type="ORF">SAMN05443665_101694</name>
</gene>
<proteinExistence type="predicted"/>
<dbReference type="Pfam" id="PF04149">
    <property type="entry name" value="DUF397"/>
    <property type="match status" value="1"/>
</dbReference>
<protein>
    <recommendedName>
        <fullName evidence="2">DUF397 domain-containing protein</fullName>
    </recommendedName>
</protein>
<dbReference type="InterPro" id="IPR007278">
    <property type="entry name" value="DUF397"/>
</dbReference>
<evidence type="ECO:0000313" key="4">
    <source>
        <dbReference type="Proteomes" id="UP000198318"/>
    </source>
</evidence>
<sequence length="67" mass="7376">MGNPQSSHAIWRKSSRSGQNGECVEVAQVEDVIAVRDSKAPTSGQLVLSQKDWTAFVDQARAGRYDR</sequence>
<dbReference type="RefSeq" id="WP_089327258.1">
    <property type="nucleotide sequence ID" value="NZ_FZOR01000016.1"/>
</dbReference>
<accession>A0A239K0Q8</accession>
<name>A0A239K0Q8_9ACTN</name>
<dbReference type="EMBL" id="FZOR01000016">
    <property type="protein sequence ID" value="SNT11292.1"/>
    <property type="molecule type" value="Genomic_DNA"/>
</dbReference>
<dbReference type="OrthoDB" id="3431580at2"/>
<organism evidence="3 4">
    <name type="scientific">Actinomadura meyerae</name>
    <dbReference type="NCBI Taxonomy" id="240840"/>
    <lineage>
        <taxon>Bacteria</taxon>
        <taxon>Bacillati</taxon>
        <taxon>Actinomycetota</taxon>
        <taxon>Actinomycetes</taxon>
        <taxon>Streptosporangiales</taxon>
        <taxon>Thermomonosporaceae</taxon>
        <taxon>Actinomadura</taxon>
    </lineage>
</organism>
<evidence type="ECO:0000256" key="1">
    <source>
        <dbReference type="SAM" id="MobiDB-lite"/>
    </source>
</evidence>
<evidence type="ECO:0000259" key="2">
    <source>
        <dbReference type="Pfam" id="PF04149"/>
    </source>
</evidence>
<dbReference type="Proteomes" id="UP000198318">
    <property type="component" value="Unassembled WGS sequence"/>
</dbReference>